<evidence type="ECO:0000256" key="1">
    <source>
        <dbReference type="SAM" id="MobiDB-lite"/>
    </source>
</evidence>
<keyword evidence="4" id="KW-1185">Reference proteome</keyword>
<feature type="domain" description="DUF4214" evidence="2">
    <location>
        <begin position="717"/>
        <end position="763"/>
    </location>
</feature>
<dbReference type="InterPro" id="IPR038255">
    <property type="entry name" value="PBS_linker_sf"/>
</dbReference>
<dbReference type="EMBL" id="CP021425">
    <property type="protein sequence ID" value="ARU54232.1"/>
    <property type="molecule type" value="Genomic_DNA"/>
</dbReference>
<dbReference type="Pfam" id="PF13946">
    <property type="entry name" value="DUF4214"/>
    <property type="match status" value="1"/>
</dbReference>
<dbReference type="KEGG" id="ome:OLMES_0124"/>
<dbReference type="Gene3D" id="1.10.3130.20">
    <property type="entry name" value="Phycobilisome linker domain"/>
    <property type="match status" value="1"/>
</dbReference>
<sequence>MPITLSGPTLKPSPSTPSSEHNPTTGSVSASESTEQQHQTVEAQKLITESLQPNTHQLDTLTLAQSIANQPFTLEDKVALQHSTEQELIRLEYSPTAISHFRTDSQQLLHEQAELVSHVEGRFIEEFAQLANDPEHYHQVFRQSYGSSYDKSAAESLREKAIANNFDFLPKIRLTNSERLNGNFGAYAQETQTVFLNIGLDVELMAETYIEEVGHHLEQLQSKQDAIGDEGERFRLTLSGNASIEKLMSTFFDDDSGQILISNQPASVEFSGDYTDVRMDGTTIIVSPRANDKVTNPGQDWALNFDSESGRYNLQPIPMDLRIPGNIEYPEIENFNLPDLVDFYQFESAADVTVLQYVNGNEFTATRNWITEHGGNASTRIWNTETSSGNVTTIVYGVNVPPPEFELTYQEIYAGKFVAIPDKNGEYHVSLSQSISSLIDKGKTVTNQKLASNDAFIQTAFEKRLGIDSASSKEARSLLRLLNSNKITQIQALDVMRQGDAYQAIERNDVDTKLLYYLRYDAPEGLKELTIGDRDTDYLTPLLKKTISDKSFIDKAYSLILKQDLDKPSQEHFSALLESGELSRTNLLVLLYNQKLQNDANPNWTAYPENAPIDIAELDNLTHEEIVNLLYERVLGYEPGLHDPGFQWWVSELQSNQITPIEALTQFIDSEEAQNFDPWLDIPLRYHLSNEQSQDLQIWLERDGEAVEDMEILKTYLPDNEFVEHIYHRVLNRDADQAGLNYWVNELESGNVTRAQVIDSFANTIDLVSEMRNWLALDGGHELSLADYHNLNELDNTALVQYVYQNILNIPIETNDAGVTFWVQSLNNQIISRDDYFRSILESPEYQSLGIEGVDRALAQQGYSSDTLSISKKQALAIDLQVAPSEFTAKLEQAITEQNQGELDLIGDPLEMENQKSVYRRNIADHISEHQPIIQMAVDRYIGAVYGNDPNTLLDAYEELKTLLPSDAPIVDISDIGIGAFFGASQFGADTLVDVSTTAQFATEFSLGALDSLLWTLSGENPAFETGKADFAGKVESLITFVTNIDQIPGAMEDNLQEKFDLAHAYDEEGDLIGASKYYTAGGLEIVVAALGLTALVKTGADIFKQGAERLLDRDSTDIPNTGILPRNGTGGFIDPNVVDKISDVRRRPTISSDGKVIPYGKTEADAITIRNKRNLDADGYLVKGDQKLKYNEDGFPIFDSKYDTVLDDAHFGTQNEYAHFQAANESLARQLRENPGLANEMGLTQQQVKFFEKVPAEGIAPPGLTWHHHQDLGRMQLVDDVQHKLFKHTGGMSIWGGGYK</sequence>
<organism evidence="3 4">
    <name type="scientific">Oleiphilus messinensis</name>
    <dbReference type="NCBI Taxonomy" id="141451"/>
    <lineage>
        <taxon>Bacteria</taxon>
        <taxon>Pseudomonadati</taxon>
        <taxon>Pseudomonadota</taxon>
        <taxon>Gammaproteobacteria</taxon>
        <taxon>Oceanospirillales</taxon>
        <taxon>Oleiphilaceae</taxon>
        <taxon>Oleiphilus</taxon>
    </lineage>
</organism>
<accession>A0A1Y0I1B0</accession>
<dbReference type="InterPro" id="IPR025282">
    <property type="entry name" value="DUF4214"/>
</dbReference>
<feature type="region of interest" description="Disordered" evidence="1">
    <location>
        <begin position="1"/>
        <end position="42"/>
    </location>
</feature>
<dbReference type="Proteomes" id="UP000196027">
    <property type="component" value="Chromosome"/>
</dbReference>
<feature type="compositionally biased region" description="Polar residues" evidence="1">
    <location>
        <begin position="20"/>
        <end position="42"/>
    </location>
</feature>
<reference evidence="3 4" key="1">
    <citation type="submission" date="2017-05" db="EMBL/GenBank/DDBJ databases">
        <title>Genomic insights into alkan degradation activity of Oleiphilus messinensis.</title>
        <authorList>
            <person name="Kozyavkin S.A."/>
            <person name="Slesarev A.I."/>
            <person name="Golyshin P.N."/>
            <person name="Korzhenkov A."/>
            <person name="Golyshina O.N."/>
            <person name="Toshchakov S.V."/>
        </authorList>
    </citation>
    <scope>NUCLEOTIDE SEQUENCE [LARGE SCALE GENOMIC DNA]</scope>
    <source>
        <strain evidence="3 4">ME102</strain>
    </source>
</reference>
<dbReference type="Pfam" id="PF12639">
    <property type="entry name" value="Colicin-DNase"/>
    <property type="match status" value="1"/>
</dbReference>
<feature type="compositionally biased region" description="Low complexity" evidence="1">
    <location>
        <begin position="1"/>
        <end position="19"/>
    </location>
</feature>
<gene>
    <name evidence="3" type="ORF">OLMES_0124</name>
</gene>
<evidence type="ECO:0000313" key="3">
    <source>
        <dbReference type="EMBL" id="ARU54232.1"/>
    </source>
</evidence>
<proteinExistence type="predicted"/>
<name>A0A1Y0I1B0_9GAMM</name>
<protein>
    <recommendedName>
        <fullName evidence="2">DUF4214 domain-containing protein</fullName>
    </recommendedName>
</protein>
<evidence type="ECO:0000313" key="4">
    <source>
        <dbReference type="Proteomes" id="UP000196027"/>
    </source>
</evidence>
<evidence type="ECO:0000259" key="2">
    <source>
        <dbReference type="Pfam" id="PF13946"/>
    </source>
</evidence>